<dbReference type="EMBL" id="MK796235">
    <property type="protein sequence ID" value="QDH43741.1"/>
    <property type="molecule type" value="Genomic_DNA"/>
</dbReference>
<gene>
    <name evidence="1" type="primary">Cp</name>
</gene>
<name>A0A513ZT27_9VIRU</name>
<reference evidence="1" key="1">
    <citation type="journal article" date="2019" name="Arch. Virol.">
        <title>Novel smacoviruses identified in the faeces of two wild felids: North American bobcat and African lion.</title>
        <authorList>
            <person name="Kraberger S."/>
            <person name="Serieys L."/>
            <person name="Fountain-Jones N."/>
            <person name="Packer C."/>
            <person name="Riley S."/>
            <person name="Varsani A."/>
        </authorList>
    </citation>
    <scope>NUCLEOTIDE SEQUENCE</scope>
    <source>
        <strain evidence="1">LSF25_523</strain>
    </source>
</reference>
<evidence type="ECO:0000313" key="1">
    <source>
        <dbReference type="EMBL" id="QDH43741.1"/>
    </source>
</evidence>
<proteinExistence type="predicted"/>
<dbReference type="InterPro" id="IPR057000">
    <property type="entry name" value="Smaco_capsid"/>
</dbReference>
<dbReference type="Proteomes" id="UP000678437">
    <property type="component" value="Segment"/>
</dbReference>
<organism evidence="1 2">
    <name type="scientific">Lynx rufus smacovirus 2</name>
    <dbReference type="NCBI Taxonomy" id="2592415"/>
    <lineage>
        <taxon>Viruses</taxon>
        <taxon>Monodnaviria</taxon>
        <taxon>Shotokuvirae</taxon>
        <taxon>Cressdnaviricota</taxon>
        <taxon>Arfiviricetes</taxon>
        <taxon>Cremevirales</taxon>
        <taxon>Smacoviridae</taxon>
        <taxon>Porprismacovirus</taxon>
        <taxon>Porprismacovirus lynas2</taxon>
    </lineage>
</organism>
<dbReference type="RefSeq" id="YP_010798296.1">
    <property type="nucleotide sequence ID" value="NC_076402.1"/>
</dbReference>
<sequence length="349" mass="38692">MRVKVSETYDLCTTSEKMTLIGIHTPDVNIVSRHWSGLLQNFKKWRPSVCNVTIACASMLPADPLQVGVEAGDIAPEDMFNPILYKAVTNDSFETVVNNCYHPDESYSPSGESVLGHAADVTYDTDVLDSSAYDDFDAYYGILSIPNGWRKALPQQGLRMTGLRPLVHEIVFMYGNVGGYTSTSVDREFNTELSAPVVEVDGTYYGQGVYENVSQLTGDSSSNYPSQVDFATRGIIKGRAKRFPFIPTKHVNDGEVSTMPFPKTYVAAIVMPPSRLHQLYYRMKVEWFIDFAEPWSVANYATPYVLGADGHYLRFTNYDITESTTSKVTTSAMLDTVSASVEKVMDGAS</sequence>
<keyword evidence="2" id="KW-1185">Reference proteome</keyword>
<dbReference type="KEGG" id="vg:80536439"/>
<dbReference type="GeneID" id="80536439"/>
<protein>
    <submittedName>
        <fullName evidence="1">Capsid protein</fullName>
    </submittedName>
</protein>
<evidence type="ECO:0000313" key="2">
    <source>
        <dbReference type="Proteomes" id="UP000678437"/>
    </source>
</evidence>
<accession>A0A513ZT27</accession>
<dbReference type="Pfam" id="PF23784">
    <property type="entry name" value="Smaco_capsid"/>
    <property type="match status" value="1"/>
</dbReference>